<organism evidence="2 3">
    <name type="scientific">Azospirillum oleiclasticum</name>
    <dbReference type="NCBI Taxonomy" id="2735135"/>
    <lineage>
        <taxon>Bacteria</taxon>
        <taxon>Pseudomonadati</taxon>
        <taxon>Pseudomonadota</taxon>
        <taxon>Alphaproteobacteria</taxon>
        <taxon>Rhodospirillales</taxon>
        <taxon>Azospirillaceae</taxon>
        <taxon>Azospirillum</taxon>
    </lineage>
</organism>
<evidence type="ECO:0000313" key="2">
    <source>
        <dbReference type="EMBL" id="NYZ23816.1"/>
    </source>
</evidence>
<dbReference type="EMBL" id="JABFDB010000031">
    <property type="protein sequence ID" value="NYZ23816.1"/>
    <property type="molecule type" value="Genomic_DNA"/>
</dbReference>
<keyword evidence="3" id="KW-1185">Reference proteome</keyword>
<dbReference type="RefSeq" id="WP_180285583.1">
    <property type="nucleotide sequence ID" value="NZ_JABFDB010000031.1"/>
</dbReference>
<evidence type="ECO:0000313" key="3">
    <source>
        <dbReference type="Proteomes" id="UP000584642"/>
    </source>
</evidence>
<protein>
    <submittedName>
        <fullName evidence="2">Uncharacterized protein</fullName>
    </submittedName>
</protein>
<sequence length="174" mass="19052">MSVLELIEALPDVGRLADWLGLVGFVITIGGFGLTLRNVARAKDAARQAARAATEARDGIARFNLLSDVSQAMAVLDECKRLLRARSFVLLPDRFIELRRVLVGVKHTHSRMTDVQSVAIQDMIKLLALMEARFVSHEHDGSDPSGVIETHRALGQMADNLQVILLELMADPGS</sequence>
<gene>
    <name evidence="2" type="ORF">HND93_29295</name>
</gene>
<reference evidence="2 3" key="1">
    <citation type="submission" date="2020-05" db="EMBL/GenBank/DDBJ databases">
        <title>Azospirillum oleiclasticum sp. nov, a nitrogen-fixing and heavy crude oil-emulsifying bacterium isolated from the crude oil of Yumen Oilfield.</title>
        <authorList>
            <person name="Wu D."/>
            <person name="Cai M."/>
            <person name="Zhang X."/>
        </authorList>
    </citation>
    <scope>NUCLEOTIDE SEQUENCE [LARGE SCALE GENOMIC DNA]</scope>
    <source>
        <strain evidence="2 3">ROY-1-1-2</strain>
    </source>
</reference>
<feature type="transmembrane region" description="Helical" evidence="1">
    <location>
        <begin position="20"/>
        <end position="40"/>
    </location>
</feature>
<proteinExistence type="predicted"/>
<name>A0ABX2THJ6_9PROT</name>
<dbReference type="Proteomes" id="UP000584642">
    <property type="component" value="Unassembled WGS sequence"/>
</dbReference>
<keyword evidence="1" id="KW-1133">Transmembrane helix</keyword>
<keyword evidence="1" id="KW-0812">Transmembrane</keyword>
<comment type="caution">
    <text evidence="2">The sequence shown here is derived from an EMBL/GenBank/DDBJ whole genome shotgun (WGS) entry which is preliminary data.</text>
</comment>
<evidence type="ECO:0000256" key="1">
    <source>
        <dbReference type="SAM" id="Phobius"/>
    </source>
</evidence>
<accession>A0ABX2THJ6</accession>
<keyword evidence="1" id="KW-0472">Membrane</keyword>